<dbReference type="KEGG" id="sphe:GFH32_11635"/>
<sequence length="63" mass="7328">MKKIFLEKLIREGYHVLDNGRPKKVEGNIWAYLDDLEEDEDVLVLGDLLTWIDVELSTIKLNA</sequence>
<protein>
    <submittedName>
        <fullName evidence="1">Uncharacterized protein</fullName>
    </submittedName>
</protein>
<dbReference type="EMBL" id="CP045652">
    <property type="protein sequence ID" value="QGA26925.1"/>
    <property type="molecule type" value="Genomic_DNA"/>
</dbReference>
<dbReference type="Proteomes" id="UP000326921">
    <property type="component" value="Chromosome"/>
</dbReference>
<dbReference type="AlphaFoldDB" id="A0A5Q0QAH0"/>
<keyword evidence="2" id="KW-1185">Reference proteome</keyword>
<name>A0A5Q0QAH0_9SPHI</name>
<dbReference type="RefSeq" id="WP_153511766.1">
    <property type="nucleotide sequence ID" value="NZ_CP045652.1"/>
</dbReference>
<proteinExistence type="predicted"/>
<organism evidence="1 2">
    <name type="scientific">Sphingobacterium zhuxiongii</name>
    <dbReference type="NCBI Taxonomy" id="2662364"/>
    <lineage>
        <taxon>Bacteria</taxon>
        <taxon>Pseudomonadati</taxon>
        <taxon>Bacteroidota</taxon>
        <taxon>Sphingobacteriia</taxon>
        <taxon>Sphingobacteriales</taxon>
        <taxon>Sphingobacteriaceae</taxon>
        <taxon>Sphingobacterium</taxon>
    </lineage>
</organism>
<evidence type="ECO:0000313" key="1">
    <source>
        <dbReference type="EMBL" id="QGA26925.1"/>
    </source>
</evidence>
<gene>
    <name evidence="1" type="ORF">GFH32_11635</name>
</gene>
<evidence type="ECO:0000313" key="2">
    <source>
        <dbReference type="Proteomes" id="UP000326921"/>
    </source>
</evidence>
<reference evidence="1 2" key="1">
    <citation type="submission" date="2019-10" db="EMBL/GenBank/DDBJ databases">
        <authorList>
            <person name="Dong K."/>
        </authorList>
    </citation>
    <scope>NUCLEOTIDE SEQUENCE [LARGE SCALE GENOMIC DNA]</scope>
    <source>
        <strain evidence="2">dk4302</strain>
    </source>
</reference>
<accession>A0A5Q0QAH0</accession>